<feature type="region of interest" description="Disordered" evidence="11">
    <location>
        <begin position="47"/>
        <end position="69"/>
    </location>
</feature>
<keyword evidence="3" id="KW-0217">Developmental protein</keyword>
<keyword evidence="6 9" id="KW-0371">Homeobox</keyword>
<gene>
    <name evidence="13" type="ORF">GSLYS_00003834001</name>
</gene>
<evidence type="ECO:0000259" key="12">
    <source>
        <dbReference type="PROSITE" id="PS50071"/>
    </source>
</evidence>
<comment type="caution">
    <text evidence="13">The sequence shown here is derived from an EMBL/GenBank/DDBJ whole genome shotgun (WGS) entry which is preliminary data.</text>
</comment>
<evidence type="ECO:0000256" key="8">
    <source>
        <dbReference type="ARBA" id="ARBA00023242"/>
    </source>
</evidence>
<evidence type="ECO:0000256" key="10">
    <source>
        <dbReference type="RuleBase" id="RU000682"/>
    </source>
</evidence>
<dbReference type="InterPro" id="IPR001356">
    <property type="entry name" value="HD"/>
</dbReference>
<feature type="DNA-binding region" description="Homeobox" evidence="9">
    <location>
        <begin position="225"/>
        <end position="275"/>
    </location>
</feature>
<dbReference type="PROSITE" id="PS50071">
    <property type="entry name" value="HOMEOBOX_2"/>
    <property type="match status" value="1"/>
</dbReference>
<dbReference type="GO" id="GO:0000981">
    <property type="term" value="F:DNA-binding transcription factor activity, RNA polymerase II-specific"/>
    <property type="evidence" value="ECO:0007669"/>
    <property type="project" value="InterPro"/>
</dbReference>
<dbReference type="AlphaFoldDB" id="A0AAV2HA53"/>
<dbReference type="PROSITE" id="PS00027">
    <property type="entry name" value="HOMEOBOX_1"/>
    <property type="match status" value="1"/>
</dbReference>
<evidence type="ECO:0000256" key="6">
    <source>
        <dbReference type="ARBA" id="ARBA00023155"/>
    </source>
</evidence>
<dbReference type="SMART" id="SM00389">
    <property type="entry name" value="HOX"/>
    <property type="match status" value="1"/>
</dbReference>
<proteinExistence type="predicted"/>
<feature type="compositionally biased region" description="Polar residues" evidence="11">
    <location>
        <begin position="47"/>
        <end position="61"/>
    </location>
</feature>
<keyword evidence="14" id="KW-1185">Reference proteome</keyword>
<evidence type="ECO:0000256" key="11">
    <source>
        <dbReference type="SAM" id="MobiDB-lite"/>
    </source>
</evidence>
<evidence type="ECO:0000256" key="4">
    <source>
        <dbReference type="ARBA" id="ARBA00023015"/>
    </source>
</evidence>
<reference evidence="13 14" key="1">
    <citation type="submission" date="2024-04" db="EMBL/GenBank/DDBJ databases">
        <authorList>
            <consortium name="Genoscope - CEA"/>
            <person name="William W."/>
        </authorList>
    </citation>
    <scope>NUCLEOTIDE SEQUENCE [LARGE SCALE GENOMIC DNA]</scope>
</reference>
<dbReference type="PANTHER" id="PTHR10390">
    <property type="entry name" value="HOMEOBOX PROTEIN SIX"/>
    <property type="match status" value="1"/>
</dbReference>
<dbReference type="InterPro" id="IPR009057">
    <property type="entry name" value="Homeodomain-like_sf"/>
</dbReference>
<evidence type="ECO:0000313" key="14">
    <source>
        <dbReference type="Proteomes" id="UP001497497"/>
    </source>
</evidence>
<protein>
    <recommendedName>
        <fullName evidence="12">Homeobox domain-containing protein</fullName>
    </recommendedName>
</protein>
<sequence length="281" mass="31461">MDNSPVGLMDAAGLLPSPSCLPGHDRPGSITNLTLLSSPGMTNGMAANTSNNRCSSANQTANSNGTKNNIILNNNNNSPDLKPGSPLSAGTDLLTGKNLAFSPEQVACVCEALQQKNDIDRLARFLWSLPPSELLRGSEAVLKARAMVAFHRGSYRELYAILESHTFDSSNHAFLQQLWYKAHYMEAQKIRGRPLGAVDKYRLRRKYPLPKTIWDGEETIYCFKEKSRQALKDCYKQNRYPTPDEKRGLAKKTGLTLTQVSNWFKNRRQRDRTPHTVPHMQ</sequence>
<dbReference type="InterPro" id="IPR017970">
    <property type="entry name" value="Homeobox_CS"/>
</dbReference>
<accession>A0AAV2HA53</accession>
<keyword evidence="4" id="KW-0805">Transcription regulation</keyword>
<keyword evidence="7" id="KW-0804">Transcription</keyword>
<dbReference type="Proteomes" id="UP001497497">
    <property type="component" value="Unassembled WGS sequence"/>
</dbReference>
<evidence type="ECO:0000256" key="5">
    <source>
        <dbReference type="ARBA" id="ARBA00023125"/>
    </source>
</evidence>
<dbReference type="EMBL" id="CAXITT010000053">
    <property type="protein sequence ID" value="CAL1529679.1"/>
    <property type="molecule type" value="Genomic_DNA"/>
</dbReference>
<dbReference type="PANTHER" id="PTHR10390:SF44">
    <property type="entry name" value="SIX HOMEOBOX 4"/>
    <property type="match status" value="1"/>
</dbReference>
<evidence type="ECO:0000313" key="13">
    <source>
        <dbReference type="EMBL" id="CAL1529679.1"/>
    </source>
</evidence>
<dbReference type="Pfam" id="PF16878">
    <property type="entry name" value="SIX1_SD"/>
    <property type="match status" value="1"/>
</dbReference>
<evidence type="ECO:0000256" key="7">
    <source>
        <dbReference type="ARBA" id="ARBA00023163"/>
    </source>
</evidence>
<dbReference type="SUPFAM" id="SSF46689">
    <property type="entry name" value="Homeodomain-like"/>
    <property type="match status" value="1"/>
</dbReference>
<dbReference type="GO" id="GO:0005667">
    <property type="term" value="C:transcription regulator complex"/>
    <property type="evidence" value="ECO:0007669"/>
    <property type="project" value="TreeGrafter"/>
</dbReference>
<evidence type="ECO:0000256" key="3">
    <source>
        <dbReference type="ARBA" id="ARBA00022473"/>
    </source>
</evidence>
<dbReference type="InterPro" id="IPR031701">
    <property type="entry name" value="SIX1_SD"/>
</dbReference>
<comment type="subcellular location">
    <subcellularLocation>
        <location evidence="2">Cytoplasm</location>
    </subcellularLocation>
    <subcellularLocation>
        <location evidence="1 9 10">Nucleus</location>
    </subcellularLocation>
</comment>
<feature type="domain" description="Homeobox" evidence="12">
    <location>
        <begin position="223"/>
        <end position="274"/>
    </location>
</feature>
<name>A0AAV2HA53_LYMST</name>
<dbReference type="GO" id="GO:0000978">
    <property type="term" value="F:RNA polymerase II cis-regulatory region sequence-specific DNA binding"/>
    <property type="evidence" value="ECO:0007669"/>
    <property type="project" value="TreeGrafter"/>
</dbReference>
<dbReference type="GO" id="GO:0005737">
    <property type="term" value="C:cytoplasm"/>
    <property type="evidence" value="ECO:0007669"/>
    <property type="project" value="UniProtKB-SubCell"/>
</dbReference>
<dbReference type="Pfam" id="PF00046">
    <property type="entry name" value="Homeodomain"/>
    <property type="match status" value="1"/>
</dbReference>
<keyword evidence="5 9" id="KW-0238">DNA-binding</keyword>
<dbReference type="FunFam" id="1.10.10.60:FF:000085">
    <property type="entry name" value="SIX homeobox 5"/>
    <property type="match status" value="1"/>
</dbReference>
<dbReference type="GO" id="GO:0005634">
    <property type="term" value="C:nucleus"/>
    <property type="evidence" value="ECO:0007669"/>
    <property type="project" value="UniProtKB-SubCell"/>
</dbReference>
<keyword evidence="8 9" id="KW-0539">Nucleus</keyword>
<evidence type="ECO:0000256" key="1">
    <source>
        <dbReference type="ARBA" id="ARBA00004123"/>
    </source>
</evidence>
<organism evidence="13 14">
    <name type="scientific">Lymnaea stagnalis</name>
    <name type="common">Great pond snail</name>
    <name type="synonym">Helix stagnalis</name>
    <dbReference type="NCBI Taxonomy" id="6523"/>
    <lineage>
        <taxon>Eukaryota</taxon>
        <taxon>Metazoa</taxon>
        <taxon>Spiralia</taxon>
        <taxon>Lophotrochozoa</taxon>
        <taxon>Mollusca</taxon>
        <taxon>Gastropoda</taxon>
        <taxon>Heterobranchia</taxon>
        <taxon>Euthyneura</taxon>
        <taxon>Panpulmonata</taxon>
        <taxon>Hygrophila</taxon>
        <taxon>Lymnaeoidea</taxon>
        <taxon>Lymnaeidae</taxon>
        <taxon>Lymnaea</taxon>
    </lineage>
</organism>
<dbReference type="CDD" id="cd00086">
    <property type="entry name" value="homeodomain"/>
    <property type="match status" value="1"/>
</dbReference>
<evidence type="ECO:0000256" key="2">
    <source>
        <dbReference type="ARBA" id="ARBA00004496"/>
    </source>
</evidence>
<dbReference type="Gene3D" id="1.10.10.60">
    <property type="entry name" value="Homeodomain-like"/>
    <property type="match status" value="1"/>
</dbReference>
<evidence type="ECO:0000256" key="9">
    <source>
        <dbReference type="PROSITE-ProRule" id="PRU00108"/>
    </source>
</evidence>